<reference evidence="10" key="1">
    <citation type="submission" date="2021-03" db="EMBL/GenBank/DDBJ databases">
        <title>Assistant Professor.</title>
        <authorList>
            <person name="Huq M.A."/>
        </authorList>
    </citation>
    <scope>NUCLEOTIDE SEQUENCE [LARGE SCALE GENOMIC DNA]</scope>
    <source>
        <strain evidence="10">MAH-28</strain>
    </source>
</reference>
<evidence type="ECO:0000256" key="2">
    <source>
        <dbReference type="ARBA" id="ARBA00007951"/>
    </source>
</evidence>
<comment type="caution">
    <text evidence="9">The sequence shown here is derived from an EMBL/GenBank/DDBJ whole genome shotgun (WGS) entry which is preliminary data.</text>
</comment>
<proteinExistence type="inferred from homology"/>
<keyword evidence="5" id="KW-0378">Hydrolase</keyword>
<dbReference type="PRINTS" id="PR00741">
    <property type="entry name" value="GLHYDRLASE29"/>
</dbReference>
<feature type="chain" id="PRO_5047053363" description="alpha-L-fucosidase" evidence="7">
    <location>
        <begin position="25"/>
        <end position="482"/>
    </location>
</feature>
<protein>
    <recommendedName>
        <fullName evidence="3">alpha-L-fucosidase</fullName>
        <ecNumber evidence="3">3.2.1.51</ecNumber>
    </recommendedName>
</protein>
<evidence type="ECO:0000256" key="5">
    <source>
        <dbReference type="ARBA" id="ARBA00022801"/>
    </source>
</evidence>
<keyword evidence="4 7" id="KW-0732">Signal</keyword>
<feature type="domain" description="Glycoside hydrolase family 29 N-terminal" evidence="8">
    <location>
        <begin position="22"/>
        <end position="382"/>
    </location>
</feature>
<dbReference type="SMART" id="SM00812">
    <property type="entry name" value="Alpha_L_fucos"/>
    <property type="match status" value="1"/>
</dbReference>
<dbReference type="InterPro" id="IPR013780">
    <property type="entry name" value="Glyco_hydro_b"/>
</dbReference>
<keyword evidence="6" id="KW-0326">Glycosidase</keyword>
<dbReference type="PANTHER" id="PTHR10030">
    <property type="entry name" value="ALPHA-L-FUCOSIDASE"/>
    <property type="match status" value="1"/>
</dbReference>
<feature type="signal peptide" evidence="7">
    <location>
        <begin position="1"/>
        <end position="24"/>
    </location>
</feature>
<name>A0ABS3YID6_9BACT</name>
<dbReference type="EC" id="3.2.1.51" evidence="3"/>
<dbReference type="Gene3D" id="3.20.20.80">
    <property type="entry name" value="Glycosidases"/>
    <property type="match status" value="1"/>
</dbReference>
<evidence type="ECO:0000256" key="4">
    <source>
        <dbReference type="ARBA" id="ARBA00022729"/>
    </source>
</evidence>
<dbReference type="RefSeq" id="WP_209147563.1">
    <property type="nucleotide sequence ID" value="NZ_JAGHKP010000003.1"/>
</dbReference>
<dbReference type="PIRSF" id="PIRSF001092">
    <property type="entry name" value="Alpha-L-fucosidase"/>
    <property type="match status" value="1"/>
</dbReference>
<dbReference type="InterPro" id="IPR017853">
    <property type="entry name" value="GH"/>
</dbReference>
<dbReference type="InterPro" id="IPR016286">
    <property type="entry name" value="FUC_metazoa-typ"/>
</dbReference>
<evidence type="ECO:0000256" key="6">
    <source>
        <dbReference type="ARBA" id="ARBA00023295"/>
    </source>
</evidence>
<dbReference type="EMBL" id="JAGHKP010000003">
    <property type="protein sequence ID" value="MBO9154446.1"/>
    <property type="molecule type" value="Genomic_DNA"/>
</dbReference>
<keyword evidence="10" id="KW-1185">Reference proteome</keyword>
<evidence type="ECO:0000256" key="7">
    <source>
        <dbReference type="SAM" id="SignalP"/>
    </source>
</evidence>
<evidence type="ECO:0000313" key="10">
    <source>
        <dbReference type="Proteomes" id="UP000679126"/>
    </source>
</evidence>
<dbReference type="Pfam" id="PF01120">
    <property type="entry name" value="Alpha_L_fucos"/>
    <property type="match status" value="1"/>
</dbReference>
<dbReference type="SUPFAM" id="SSF51445">
    <property type="entry name" value="(Trans)glycosidases"/>
    <property type="match status" value="1"/>
</dbReference>
<dbReference type="InterPro" id="IPR000933">
    <property type="entry name" value="Glyco_hydro_29"/>
</dbReference>
<accession>A0ABS3YID6</accession>
<dbReference type="PANTHER" id="PTHR10030:SF37">
    <property type="entry name" value="ALPHA-L-FUCOSIDASE-RELATED"/>
    <property type="match status" value="1"/>
</dbReference>
<dbReference type="Proteomes" id="UP000679126">
    <property type="component" value="Unassembled WGS sequence"/>
</dbReference>
<sequence length="482" mass="55091">MMKNIPFLCGMLMLLKAQMLLAQAHGMSATYQPPADPAVREKLAEWQERRFGLFMHWGAYCQWGVIESWTLCPEDEPFIGRGGAQGTDYFAYKKAYEQLPATFNPVNFNPEKWVAAAKDAGMRYMVFTTKHHDGFCMFDTRETDYKITSTNVPFSSNPRSNVTREIFEAFRKEQFMIGAYFSKPDWHSDDYWWKYFPPKDRNPNYDPAKYPERWERFKKFTRNQIGELMTGYGRIDILWLDGGQVRPVQVTGKTGRDGSQYYNQDIDMPGIAAMARQLQPGLIMVDRTVAGEYENYLTPEQEVPARPLPYPWETCMTIGNSWSYNAGDKFKTSRQLVQTLIKVVSRGGNFLLNIAPGPDGDWRPDAYGRLADIGSWMKINGEAIYGSEPCAPYSEGNIFFTRAVKTNRVYACWLSENDEVALPAEITVSVEAIKGKVKNVTLLGSAALLRFSQEKDKIVIRIPEAYRSSGQLRYSAVFSIVY</sequence>
<dbReference type="InterPro" id="IPR057739">
    <property type="entry name" value="Glyco_hydro_29_N"/>
</dbReference>
<evidence type="ECO:0000259" key="8">
    <source>
        <dbReference type="Pfam" id="PF01120"/>
    </source>
</evidence>
<evidence type="ECO:0000256" key="1">
    <source>
        <dbReference type="ARBA" id="ARBA00004071"/>
    </source>
</evidence>
<comment type="similarity">
    <text evidence="2">Belongs to the glycosyl hydrolase 29 family.</text>
</comment>
<comment type="function">
    <text evidence="1">Alpha-L-fucosidase is responsible for hydrolyzing the alpha-1,6-linked fucose joined to the reducing-end N-acetylglucosamine of the carbohydrate moieties of glycoproteins.</text>
</comment>
<organism evidence="9 10">
    <name type="scientific">Chitinophaga chungangae</name>
    <dbReference type="NCBI Taxonomy" id="2821488"/>
    <lineage>
        <taxon>Bacteria</taxon>
        <taxon>Pseudomonadati</taxon>
        <taxon>Bacteroidota</taxon>
        <taxon>Chitinophagia</taxon>
        <taxon>Chitinophagales</taxon>
        <taxon>Chitinophagaceae</taxon>
        <taxon>Chitinophaga</taxon>
    </lineage>
</organism>
<evidence type="ECO:0000313" key="9">
    <source>
        <dbReference type="EMBL" id="MBO9154446.1"/>
    </source>
</evidence>
<gene>
    <name evidence="9" type="ORF">J7I43_19630</name>
</gene>
<dbReference type="Gene3D" id="2.60.40.1180">
    <property type="entry name" value="Golgi alpha-mannosidase II"/>
    <property type="match status" value="1"/>
</dbReference>
<evidence type="ECO:0000256" key="3">
    <source>
        <dbReference type="ARBA" id="ARBA00012662"/>
    </source>
</evidence>